<dbReference type="GO" id="GO:0016757">
    <property type="term" value="F:glycosyltransferase activity"/>
    <property type="evidence" value="ECO:0007669"/>
    <property type="project" value="UniProtKB-UniRule"/>
</dbReference>
<dbReference type="GO" id="GO:0003677">
    <property type="term" value="F:DNA binding"/>
    <property type="evidence" value="ECO:0007669"/>
    <property type="project" value="UniProtKB-UniRule"/>
</dbReference>
<dbReference type="Proteomes" id="UP000070299">
    <property type="component" value="Unassembled WGS sequence"/>
</dbReference>
<evidence type="ECO:0000313" key="8">
    <source>
        <dbReference type="EMBL" id="KXI26704.1"/>
    </source>
</evidence>
<feature type="domain" description="DarT" evidence="7">
    <location>
        <begin position="3"/>
        <end position="203"/>
    </location>
</feature>
<keyword evidence="1 6" id="KW-1277">Toxin-antitoxin system</keyword>
<sequence length="203" mass="23327">MNPDVFHISHINNLASIIQSGGLISDAIRINQKIGNQNIGYSHIKRRRLQHLVTVSQRGVIGNYVPFNFCPRSVMLYVVYRGHTDYNGGQQNILHLVTDVDRVRVHNPDCFFTDIHADLGYAEQITDFSRMKNLNWDYINRSNWRDPVIKETKQAEFLAFNSVPWAAIKEIAVINQQVAAQVSAMISNHPHQPVVSVKPQWYY</sequence>
<organism evidence="8 9">
    <name type="scientific">Paraglaciecola hydrolytica</name>
    <dbReference type="NCBI Taxonomy" id="1799789"/>
    <lineage>
        <taxon>Bacteria</taxon>
        <taxon>Pseudomonadati</taxon>
        <taxon>Pseudomonadota</taxon>
        <taxon>Gammaproteobacteria</taxon>
        <taxon>Alteromonadales</taxon>
        <taxon>Alteromonadaceae</taxon>
        <taxon>Paraglaciecola</taxon>
    </lineage>
</organism>
<evidence type="ECO:0000256" key="5">
    <source>
        <dbReference type="ARBA" id="ARBA00023125"/>
    </source>
</evidence>
<accession>A0A148KK61</accession>
<dbReference type="STRING" id="1799789.AX660_02705"/>
<dbReference type="InterPro" id="IPR029494">
    <property type="entry name" value="DarT"/>
</dbReference>
<evidence type="ECO:0000256" key="1">
    <source>
        <dbReference type="ARBA" id="ARBA00022649"/>
    </source>
</evidence>
<comment type="caution">
    <text evidence="6">Lacks conserved residue(s) required for the propagation of feature annotation.</text>
</comment>
<dbReference type="AlphaFoldDB" id="A0A148KK61"/>
<keyword evidence="2 6" id="KW-0328">Glycosyltransferase</keyword>
<keyword evidence="9" id="KW-1185">Reference proteome</keyword>
<comment type="similarity">
    <text evidence="6">Belongs to the DarT ADP-ribosyltransferase family.</text>
</comment>
<protein>
    <recommendedName>
        <fullName evidence="7">DarT domain-containing protein</fullName>
    </recommendedName>
</protein>
<evidence type="ECO:0000256" key="6">
    <source>
        <dbReference type="PROSITE-ProRule" id="PRU01362"/>
    </source>
</evidence>
<dbReference type="Pfam" id="PF14487">
    <property type="entry name" value="DarT"/>
    <property type="match status" value="1"/>
</dbReference>
<feature type="binding site" evidence="6">
    <location>
        <position position="48"/>
    </location>
    <ligand>
        <name>NAD(+)</name>
        <dbReference type="ChEBI" id="CHEBI:57540"/>
    </ligand>
</feature>
<feature type="binding site" evidence="6">
    <location>
        <begin position="7"/>
        <end position="9"/>
    </location>
    <ligand>
        <name>NAD(+)</name>
        <dbReference type="ChEBI" id="CHEBI:57540"/>
    </ligand>
</feature>
<gene>
    <name evidence="8" type="ORF">AX660_02705</name>
</gene>
<feature type="active site" description="Proton acceptor" evidence="6">
    <location>
        <position position="48"/>
    </location>
</feature>
<comment type="caution">
    <text evidence="8">The sequence shown here is derived from an EMBL/GenBank/DDBJ whole genome shotgun (WGS) entry which is preliminary data.</text>
</comment>
<keyword evidence="3 6" id="KW-0808">Transferase</keyword>
<name>A0A148KK61_9ALTE</name>
<dbReference type="GO" id="GO:0016779">
    <property type="term" value="F:nucleotidyltransferase activity"/>
    <property type="evidence" value="ECO:0007669"/>
    <property type="project" value="UniProtKB-UniRule"/>
</dbReference>
<evidence type="ECO:0000256" key="4">
    <source>
        <dbReference type="ARBA" id="ARBA00022695"/>
    </source>
</evidence>
<dbReference type="OrthoDB" id="9813972at2"/>
<keyword evidence="5 6" id="KW-0238">DNA-binding</keyword>
<keyword evidence="4 6" id="KW-0548">Nucleotidyltransferase</keyword>
<evidence type="ECO:0000256" key="3">
    <source>
        <dbReference type="ARBA" id="ARBA00022679"/>
    </source>
</evidence>
<feature type="active site" evidence="6">
    <location>
        <position position="156"/>
    </location>
</feature>
<evidence type="ECO:0000259" key="7">
    <source>
        <dbReference type="PROSITE" id="PS52018"/>
    </source>
</evidence>
<dbReference type="PROSITE" id="PS52018">
    <property type="entry name" value="DART"/>
    <property type="match status" value="1"/>
</dbReference>
<evidence type="ECO:0000313" key="9">
    <source>
        <dbReference type="Proteomes" id="UP000070299"/>
    </source>
</evidence>
<reference evidence="9" key="1">
    <citation type="submission" date="2016-02" db="EMBL/GenBank/DDBJ databases">
        <authorList>
            <person name="Schultz-Johansen M."/>
            <person name="Glaring M.A."/>
            <person name="Bech P.K."/>
            <person name="Stougaard P."/>
        </authorList>
    </citation>
    <scope>NUCLEOTIDE SEQUENCE [LARGE SCALE GENOMIC DNA]</scope>
    <source>
        <strain evidence="9">S66</strain>
    </source>
</reference>
<dbReference type="RefSeq" id="WP_068382051.1">
    <property type="nucleotide sequence ID" value="NZ_LSNE01000020.1"/>
</dbReference>
<evidence type="ECO:0000256" key="2">
    <source>
        <dbReference type="ARBA" id="ARBA00022676"/>
    </source>
</evidence>
<comment type="catalytic activity">
    <reaction evidence="6">
        <text>a thymidine in DNA + NAD(+) = an N-(ADP-alpha-D-ribosyl)-thymidine in DNA + nicotinamide + H(+)</text>
        <dbReference type="Rhea" id="RHEA:71651"/>
        <dbReference type="Rhea" id="RHEA-COMP:13556"/>
        <dbReference type="Rhea" id="RHEA-COMP:18051"/>
        <dbReference type="ChEBI" id="CHEBI:15378"/>
        <dbReference type="ChEBI" id="CHEBI:17154"/>
        <dbReference type="ChEBI" id="CHEBI:57540"/>
        <dbReference type="ChEBI" id="CHEBI:137386"/>
        <dbReference type="ChEBI" id="CHEBI:191199"/>
    </reaction>
</comment>
<proteinExistence type="inferred from homology"/>
<dbReference type="EMBL" id="LSNE01000020">
    <property type="protein sequence ID" value="KXI26704.1"/>
    <property type="molecule type" value="Genomic_DNA"/>
</dbReference>